<dbReference type="InterPro" id="IPR036689">
    <property type="entry name" value="ESAT-6-like_sf"/>
</dbReference>
<evidence type="ECO:0000313" key="3">
    <source>
        <dbReference type="Proteomes" id="UP000276542"/>
    </source>
</evidence>
<reference evidence="3" key="1">
    <citation type="submission" date="2018-09" db="EMBL/GenBank/DDBJ databases">
        <authorList>
            <person name="Zhu H."/>
        </authorList>
    </citation>
    <scope>NUCLEOTIDE SEQUENCE [LARGE SCALE GENOMIC DNA]</scope>
    <source>
        <strain evidence="3">K1W22B-1</strain>
    </source>
</reference>
<dbReference type="AlphaFoldDB" id="A0A3A5H6S5"/>
<comment type="similarity">
    <text evidence="1">Belongs to the WXG100 family.</text>
</comment>
<gene>
    <name evidence="2" type="ORF">D4739_04605</name>
</gene>
<name>A0A3A5H6S5_9ACTN</name>
<evidence type="ECO:0000313" key="2">
    <source>
        <dbReference type="EMBL" id="RJS45568.1"/>
    </source>
</evidence>
<keyword evidence="3" id="KW-1185">Reference proteome</keyword>
<dbReference type="NCBIfam" id="TIGR03930">
    <property type="entry name" value="WXG100_ESAT6"/>
    <property type="match status" value="1"/>
</dbReference>
<comment type="caution">
    <text evidence="2">The sequence shown here is derived from an EMBL/GenBank/DDBJ whole genome shotgun (WGS) entry which is preliminary data.</text>
</comment>
<organism evidence="2 3">
    <name type="scientific">Nocardioides cavernaquae</name>
    <dbReference type="NCBI Taxonomy" id="2321396"/>
    <lineage>
        <taxon>Bacteria</taxon>
        <taxon>Bacillati</taxon>
        <taxon>Actinomycetota</taxon>
        <taxon>Actinomycetes</taxon>
        <taxon>Propionibacteriales</taxon>
        <taxon>Nocardioidaceae</taxon>
        <taxon>Nocardioides</taxon>
    </lineage>
</organism>
<dbReference type="OrthoDB" id="4278078at2"/>
<proteinExistence type="inferred from homology"/>
<dbReference type="SUPFAM" id="SSF140453">
    <property type="entry name" value="EsxAB dimer-like"/>
    <property type="match status" value="1"/>
</dbReference>
<dbReference type="Pfam" id="PF06013">
    <property type="entry name" value="WXG100"/>
    <property type="match status" value="1"/>
</dbReference>
<dbReference type="InterPro" id="IPR010310">
    <property type="entry name" value="T7SS_ESAT-6-like"/>
</dbReference>
<sequence>MTGTLKVGYAALGDAGAGLRSAAAAIEEQLTGLEQRMQGRAPDWTGAASESFTQARLQWGAAMRDMKEVLQAIGQAVDGAADDYRAAETANARRFGG</sequence>
<dbReference type="Gene3D" id="1.10.287.1060">
    <property type="entry name" value="ESAT-6-like"/>
    <property type="match status" value="1"/>
</dbReference>
<protein>
    <recommendedName>
        <fullName evidence="1">ESAT-6-like protein</fullName>
    </recommendedName>
</protein>
<dbReference type="Proteomes" id="UP000276542">
    <property type="component" value="Unassembled WGS sequence"/>
</dbReference>
<dbReference type="EMBL" id="QYRP01000002">
    <property type="protein sequence ID" value="RJS45568.1"/>
    <property type="molecule type" value="Genomic_DNA"/>
</dbReference>
<accession>A0A3A5H6S5</accession>
<dbReference type="RefSeq" id="WP_120059468.1">
    <property type="nucleotide sequence ID" value="NZ_QYRP01000002.1"/>
</dbReference>
<evidence type="ECO:0000256" key="1">
    <source>
        <dbReference type="RuleBase" id="RU362001"/>
    </source>
</evidence>